<sequence>MSAEQALADFNDLFNSTTETVPQNKVEYFNFATSEKQVRSSGFAGCFGVVVAGKQACIVAHMSQTRDAVTAAKDAIQGYFETFPGTLLPSKVYIYAQVELQTRTKAKYSELYNDLFASLEELTESTPILVGYIDPIEACLNQNGTPIPGTSPEKCAFGKLVIKSDGDRVTEPTVQFITIDMQFLEVQG</sequence>
<name>A0A0U1M6B6_TALIS</name>
<reference evidence="1 2" key="1">
    <citation type="submission" date="2015-04" db="EMBL/GenBank/DDBJ databases">
        <authorList>
            <person name="Syromyatnikov M.Y."/>
            <person name="Popov V.N."/>
        </authorList>
    </citation>
    <scope>NUCLEOTIDE SEQUENCE [LARGE SCALE GENOMIC DNA]</scope>
    <source>
        <strain evidence="1">WF-38-12</strain>
    </source>
</reference>
<evidence type="ECO:0000313" key="2">
    <source>
        <dbReference type="Proteomes" id="UP000054383"/>
    </source>
</evidence>
<dbReference type="AlphaFoldDB" id="A0A0U1M6B6"/>
<evidence type="ECO:0000313" key="1">
    <source>
        <dbReference type="EMBL" id="CRG91067.1"/>
    </source>
</evidence>
<accession>A0A0U1M6B6</accession>
<proteinExistence type="predicted"/>
<dbReference type="Proteomes" id="UP000054383">
    <property type="component" value="Unassembled WGS sequence"/>
</dbReference>
<keyword evidence="2" id="KW-1185">Reference proteome</keyword>
<organism evidence="1 2">
    <name type="scientific">Talaromyces islandicus</name>
    <name type="common">Penicillium islandicum</name>
    <dbReference type="NCBI Taxonomy" id="28573"/>
    <lineage>
        <taxon>Eukaryota</taxon>
        <taxon>Fungi</taxon>
        <taxon>Dikarya</taxon>
        <taxon>Ascomycota</taxon>
        <taxon>Pezizomycotina</taxon>
        <taxon>Eurotiomycetes</taxon>
        <taxon>Eurotiomycetidae</taxon>
        <taxon>Eurotiales</taxon>
        <taxon>Trichocomaceae</taxon>
        <taxon>Talaromyces</taxon>
        <taxon>Talaromyces sect. Islandici</taxon>
    </lineage>
</organism>
<dbReference type="EMBL" id="CVMT01000009">
    <property type="protein sequence ID" value="CRG91067.1"/>
    <property type="molecule type" value="Genomic_DNA"/>
</dbReference>
<protein>
    <submittedName>
        <fullName evidence="1">Uncharacterized protein</fullName>
    </submittedName>
</protein>
<gene>
    <name evidence="1" type="ORF">PISL3812_08115</name>
</gene>